<organism evidence="2 3">
    <name type="scientific">Phytophthora cactorum</name>
    <dbReference type="NCBI Taxonomy" id="29920"/>
    <lineage>
        <taxon>Eukaryota</taxon>
        <taxon>Sar</taxon>
        <taxon>Stramenopiles</taxon>
        <taxon>Oomycota</taxon>
        <taxon>Peronosporomycetes</taxon>
        <taxon>Peronosporales</taxon>
        <taxon>Peronosporaceae</taxon>
        <taxon>Phytophthora</taxon>
    </lineage>
</organism>
<keyword evidence="1" id="KW-0812">Transmembrane</keyword>
<name>A0A8T1UC37_9STRA</name>
<dbReference type="Proteomes" id="UP000688947">
    <property type="component" value="Unassembled WGS sequence"/>
</dbReference>
<dbReference type="EMBL" id="JAENGZ010000599">
    <property type="protein sequence ID" value="KAG6956581.1"/>
    <property type="molecule type" value="Genomic_DNA"/>
</dbReference>
<sequence length="118" mass="13459">MSAWTVMTLERSLERHCSSDVGSLRVGVASLFVWSVTVGGRMLRTAMQSMSARRTSSSLYLEWKITRMCLAHDHYRHTGFHVDTFVESNLSDDATRQWQYDVSFATSHGVLEREMLPA</sequence>
<evidence type="ECO:0000256" key="1">
    <source>
        <dbReference type="SAM" id="Phobius"/>
    </source>
</evidence>
<comment type="caution">
    <text evidence="2">The sequence shown here is derived from an EMBL/GenBank/DDBJ whole genome shotgun (WGS) entry which is preliminary data.</text>
</comment>
<gene>
    <name evidence="2" type="ORF">JG687_00010520</name>
</gene>
<evidence type="ECO:0000313" key="3">
    <source>
        <dbReference type="Proteomes" id="UP000688947"/>
    </source>
</evidence>
<evidence type="ECO:0000313" key="2">
    <source>
        <dbReference type="EMBL" id="KAG6956581.1"/>
    </source>
</evidence>
<accession>A0A8T1UC37</accession>
<reference evidence="2" key="1">
    <citation type="submission" date="2021-01" db="EMBL/GenBank/DDBJ databases">
        <title>Phytophthora aleatoria, a newly-described species from Pinus radiata is distinct from Phytophthora cactorum isolates based on comparative genomics.</title>
        <authorList>
            <person name="Mcdougal R."/>
            <person name="Panda P."/>
            <person name="Williams N."/>
            <person name="Studholme D.J."/>
        </authorList>
    </citation>
    <scope>NUCLEOTIDE SEQUENCE</scope>
    <source>
        <strain evidence="2">NZFS 3830</strain>
    </source>
</reference>
<protein>
    <submittedName>
        <fullName evidence="2">Uncharacterized protein</fullName>
    </submittedName>
</protein>
<feature type="transmembrane region" description="Helical" evidence="1">
    <location>
        <begin position="22"/>
        <end position="43"/>
    </location>
</feature>
<proteinExistence type="predicted"/>
<keyword evidence="1" id="KW-1133">Transmembrane helix</keyword>
<dbReference type="VEuPathDB" id="FungiDB:PC110_g16903"/>
<dbReference type="AlphaFoldDB" id="A0A8T1UC37"/>
<keyword evidence="1" id="KW-0472">Membrane</keyword>